<comment type="caution">
    <text evidence="2">The sequence shown here is derived from an EMBL/GenBank/DDBJ whole genome shotgun (WGS) entry which is preliminary data.</text>
</comment>
<dbReference type="Proteomes" id="UP001195483">
    <property type="component" value="Unassembled WGS sequence"/>
</dbReference>
<evidence type="ECO:0000256" key="1">
    <source>
        <dbReference type="SAM" id="MobiDB-lite"/>
    </source>
</evidence>
<reference evidence="2" key="2">
    <citation type="journal article" date="2021" name="Genome Biol. Evol.">
        <title>Developing a high-quality reference genome for a parasitic bivalve with doubly uniparental inheritance (Bivalvia: Unionida).</title>
        <authorList>
            <person name="Smith C.H."/>
        </authorList>
    </citation>
    <scope>NUCLEOTIDE SEQUENCE</scope>
    <source>
        <strain evidence="2">CHS0354</strain>
        <tissue evidence="2">Mantle</tissue>
    </source>
</reference>
<feature type="compositionally biased region" description="Polar residues" evidence="1">
    <location>
        <begin position="169"/>
        <end position="179"/>
    </location>
</feature>
<feature type="region of interest" description="Disordered" evidence="1">
    <location>
        <begin position="144"/>
        <end position="202"/>
    </location>
</feature>
<sequence>MAQSLLQIRGETNGRVVQVKVKGKDHTVNETKKDVFCVQQGRECFIVAKGKSGKAVESFVIQPPNTGLSGDLKKEHLFCYKLQSAERKHAGLYKWEATCNGSIYEDGKFEIVVVAGSDDQCPDSENDETLAKQRLAMPFPVTSRLDPQGAVGHRPQVEVQPNLRETPYNLRQRQQTPSPNLHPIPNHLNGPTVVSSPRQHTPQVQAACQTRLQARQALGCTLPLDHWFSQCYSYQQITDLVKLADPTTHGESRCWIGLGLGAAHIPRCDLENFEYHHRGSVGHGPMRKVLEIMKSNGQSMQDIVHYFSQHQNRRVDIMRHIQSFHSDCPVCSPYYNM</sequence>
<feature type="compositionally biased region" description="Polar residues" evidence="1">
    <location>
        <begin position="192"/>
        <end position="202"/>
    </location>
</feature>
<proteinExistence type="predicted"/>
<reference evidence="2" key="1">
    <citation type="journal article" date="2021" name="Genome Biol. Evol.">
        <title>A High-Quality Reference Genome for a Parasitic Bivalve with Doubly Uniparental Inheritance (Bivalvia: Unionida).</title>
        <authorList>
            <person name="Smith C.H."/>
        </authorList>
    </citation>
    <scope>NUCLEOTIDE SEQUENCE</scope>
    <source>
        <strain evidence="2">CHS0354</strain>
    </source>
</reference>
<organism evidence="2 3">
    <name type="scientific">Potamilus streckersoni</name>
    <dbReference type="NCBI Taxonomy" id="2493646"/>
    <lineage>
        <taxon>Eukaryota</taxon>
        <taxon>Metazoa</taxon>
        <taxon>Spiralia</taxon>
        <taxon>Lophotrochozoa</taxon>
        <taxon>Mollusca</taxon>
        <taxon>Bivalvia</taxon>
        <taxon>Autobranchia</taxon>
        <taxon>Heteroconchia</taxon>
        <taxon>Palaeoheterodonta</taxon>
        <taxon>Unionida</taxon>
        <taxon>Unionoidea</taxon>
        <taxon>Unionidae</taxon>
        <taxon>Ambleminae</taxon>
        <taxon>Lampsilini</taxon>
        <taxon>Potamilus</taxon>
    </lineage>
</organism>
<dbReference type="AlphaFoldDB" id="A0AAE0SMG7"/>
<protein>
    <submittedName>
        <fullName evidence="2">Uncharacterized protein</fullName>
    </submittedName>
</protein>
<keyword evidence="3" id="KW-1185">Reference proteome</keyword>
<reference evidence="2" key="3">
    <citation type="submission" date="2023-05" db="EMBL/GenBank/DDBJ databases">
        <authorList>
            <person name="Smith C.H."/>
        </authorList>
    </citation>
    <scope>NUCLEOTIDE SEQUENCE</scope>
    <source>
        <strain evidence="2">CHS0354</strain>
        <tissue evidence="2">Mantle</tissue>
    </source>
</reference>
<name>A0AAE0SMG7_9BIVA</name>
<evidence type="ECO:0000313" key="2">
    <source>
        <dbReference type="EMBL" id="KAK3594650.1"/>
    </source>
</evidence>
<evidence type="ECO:0000313" key="3">
    <source>
        <dbReference type="Proteomes" id="UP001195483"/>
    </source>
</evidence>
<gene>
    <name evidence="2" type="ORF">CHS0354_003573</name>
</gene>
<dbReference type="EMBL" id="JAEAOA010000282">
    <property type="protein sequence ID" value="KAK3594650.1"/>
    <property type="molecule type" value="Genomic_DNA"/>
</dbReference>
<accession>A0AAE0SMG7</accession>